<evidence type="ECO:0000259" key="10">
    <source>
        <dbReference type="Pfam" id="PF01488"/>
    </source>
</evidence>
<dbReference type="SUPFAM" id="SSF53223">
    <property type="entry name" value="Aminoacid dehydrogenase-like, N-terminal domain"/>
    <property type="match status" value="1"/>
</dbReference>
<dbReference type="GO" id="GO:0050661">
    <property type="term" value="F:NADP binding"/>
    <property type="evidence" value="ECO:0007669"/>
    <property type="project" value="InterPro"/>
</dbReference>
<dbReference type="InterPro" id="IPR013785">
    <property type="entry name" value="Aldolase_TIM"/>
</dbReference>
<dbReference type="Gene3D" id="3.40.50.10860">
    <property type="entry name" value="Leucine Dehydrogenase, chain A, domain 1"/>
    <property type="match status" value="1"/>
</dbReference>
<evidence type="ECO:0000256" key="1">
    <source>
        <dbReference type="ARBA" id="ARBA00004871"/>
    </source>
</evidence>
<dbReference type="Pfam" id="PF01488">
    <property type="entry name" value="Shikimate_DH"/>
    <property type="match status" value="1"/>
</dbReference>
<feature type="binding site" evidence="8">
    <location>
        <position position="438"/>
    </location>
    <ligand>
        <name>shikimate</name>
        <dbReference type="ChEBI" id="CHEBI:36208"/>
    </ligand>
</feature>
<dbReference type="GO" id="GO:0008652">
    <property type="term" value="P:amino acid biosynthetic process"/>
    <property type="evidence" value="ECO:0007669"/>
    <property type="project" value="UniProtKB-KW"/>
</dbReference>
<protein>
    <recommendedName>
        <fullName evidence="7 8">Multifunctional fusion protein</fullName>
    </recommendedName>
    <domain>
        <recommendedName>
            <fullName evidence="7">3-dehydroquinate dehydratase</fullName>
            <shortName evidence="7">3-dehydroquinase</shortName>
            <ecNumber evidence="7">4.2.1.10</ecNumber>
        </recommendedName>
        <alternativeName>
            <fullName evidence="7">Type I DHQase</fullName>
        </alternativeName>
        <alternativeName>
            <fullName evidence="7">Type I dehydroquinase</fullName>
            <shortName evidence="7">DHQ1</shortName>
        </alternativeName>
    </domain>
    <domain>
        <recommendedName>
            <fullName evidence="8">Shikimate dehydrogenase (NADP(+))</fullName>
            <shortName evidence="8">SDH</shortName>
            <ecNumber evidence="8">1.1.1.25</ecNumber>
        </recommendedName>
    </domain>
</protein>
<feature type="domain" description="SDH C-terminal" evidence="12">
    <location>
        <begin position="459"/>
        <end position="489"/>
    </location>
</feature>
<dbReference type="InterPro" id="IPR001381">
    <property type="entry name" value="DHquinase_I"/>
</dbReference>
<dbReference type="Gene3D" id="3.20.20.70">
    <property type="entry name" value="Aldolase class I"/>
    <property type="match status" value="1"/>
</dbReference>
<dbReference type="InterPro" id="IPR022893">
    <property type="entry name" value="Shikimate_DH_fam"/>
</dbReference>
<feature type="active site" description="Schiff-base intermediate with substrate" evidence="7">
    <location>
        <position position="138"/>
    </location>
</feature>
<feature type="binding site" evidence="8">
    <location>
        <position position="320"/>
    </location>
    <ligand>
        <name>shikimate</name>
        <dbReference type="ChEBI" id="CHEBI:36208"/>
    </ligand>
</feature>
<feature type="binding site" evidence="8">
    <location>
        <position position="459"/>
    </location>
    <ligand>
        <name>NADP(+)</name>
        <dbReference type="ChEBI" id="CHEBI:58349"/>
    </ligand>
</feature>
<feature type="binding site" evidence="8">
    <location>
        <position position="280"/>
    </location>
    <ligand>
        <name>shikimate</name>
        <dbReference type="ChEBI" id="CHEBI:36208"/>
    </ligand>
</feature>
<evidence type="ECO:0000256" key="4">
    <source>
        <dbReference type="ARBA" id="ARBA00023002"/>
    </source>
</evidence>
<reference evidence="13 14" key="1">
    <citation type="submission" date="2019-02" db="EMBL/GenBank/DDBJ databases">
        <title>Deep-cultivation of Planctomycetes and their phenomic and genomic characterization uncovers novel biology.</title>
        <authorList>
            <person name="Wiegand S."/>
            <person name="Jogler M."/>
            <person name="Boedeker C."/>
            <person name="Pinto D."/>
            <person name="Vollmers J."/>
            <person name="Rivas-Marin E."/>
            <person name="Kohn T."/>
            <person name="Peeters S.H."/>
            <person name="Heuer A."/>
            <person name="Rast P."/>
            <person name="Oberbeckmann S."/>
            <person name="Bunk B."/>
            <person name="Jeske O."/>
            <person name="Meyerdierks A."/>
            <person name="Storesund J.E."/>
            <person name="Kallscheuer N."/>
            <person name="Luecker S."/>
            <person name="Lage O.M."/>
            <person name="Pohl T."/>
            <person name="Merkel B.J."/>
            <person name="Hornburger P."/>
            <person name="Mueller R.-W."/>
            <person name="Bruemmer F."/>
            <person name="Labrenz M."/>
            <person name="Spormann A.M."/>
            <person name="Op den Camp H."/>
            <person name="Overmann J."/>
            <person name="Amann R."/>
            <person name="Jetten M.S.M."/>
            <person name="Mascher T."/>
            <person name="Medema M.H."/>
            <person name="Devos D.P."/>
            <person name="Kaster A.-K."/>
            <person name="Ovreas L."/>
            <person name="Rohde M."/>
            <person name="Galperin M.Y."/>
            <person name="Jogler C."/>
        </authorList>
    </citation>
    <scope>NUCLEOTIDE SEQUENCE [LARGE SCALE GENOMIC DNA]</scope>
    <source>
        <strain evidence="13 14">I41</strain>
    </source>
</reference>
<organism evidence="13 14">
    <name type="scientific">Lacipirellula limnantheis</name>
    <dbReference type="NCBI Taxonomy" id="2528024"/>
    <lineage>
        <taxon>Bacteria</taxon>
        <taxon>Pseudomonadati</taxon>
        <taxon>Planctomycetota</taxon>
        <taxon>Planctomycetia</taxon>
        <taxon>Pirellulales</taxon>
        <taxon>Lacipirellulaceae</taxon>
        <taxon>Lacipirellula</taxon>
    </lineage>
</organism>
<feature type="domain" description="Shikimate dehydrogenase substrate binding N-terminal" evidence="11">
    <location>
        <begin position="225"/>
        <end position="306"/>
    </location>
</feature>
<keyword evidence="7" id="KW-0704">Schiff base</keyword>
<dbReference type="InterPro" id="IPR046346">
    <property type="entry name" value="Aminoacid_DH-like_N_sf"/>
</dbReference>
<evidence type="ECO:0000256" key="6">
    <source>
        <dbReference type="ARBA" id="ARBA00049442"/>
    </source>
</evidence>
<comment type="caution">
    <text evidence="7">Lacks conserved residue(s) required for the propagation of feature annotation.</text>
</comment>
<feature type="binding site" evidence="7">
    <location>
        <position position="176"/>
    </location>
    <ligand>
        <name>3-dehydroquinate</name>
        <dbReference type="ChEBI" id="CHEBI:32364"/>
    </ligand>
</feature>
<dbReference type="NCBIfam" id="TIGR00507">
    <property type="entry name" value="aroE"/>
    <property type="match status" value="1"/>
</dbReference>
<dbReference type="GO" id="GO:0004764">
    <property type="term" value="F:shikimate 3-dehydrogenase (NADP+) activity"/>
    <property type="evidence" value="ECO:0007669"/>
    <property type="project" value="UniProtKB-UniRule"/>
</dbReference>
<evidence type="ECO:0000256" key="2">
    <source>
        <dbReference type="ARBA" id="ARBA00022605"/>
    </source>
</evidence>
<dbReference type="InterPro" id="IPR006151">
    <property type="entry name" value="Shikm_DH/Glu-tRNA_Rdtase"/>
</dbReference>
<keyword evidence="3 8" id="KW-0521">NADP</keyword>
<dbReference type="KEGG" id="llh:I41_35390"/>
<dbReference type="AlphaFoldDB" id="A0A517U146"/>
<feature type="domain" description="Quinate/shikimate 5-dehydrogenase/glutamyl-tRNA reductase" evidence="10">
    <location>
        <begin position="341"/>
        <end position="391"/>
    </location>
</feature>
<comment type="subunit">
    <text evidence="7">Homodimer.</text>
</comment>
<feature type="binding site" evidence="8">
    <location>
        <position position="305"/>
    </location>
    <ligand>
        <name>shikimate</name>
        <dbReference type="ChEBI" id="CHEBI:36208"/>
    </ligand>
</feature>
<proteinExistence type="inferred from homology"/>
<dbReference type="InterPro" id="IPR011342">
    <property type="entry name" value="Shikimate_DH"/>
</dbReference>
<dbReference type="GO" id="GO:0009073">
    <property type="term" value="P:aromatic amino acid family biosynthetic process"/>
    <property type="evidence" value="ECO:0007669"/>
    <property type="project" value="UniProtKB-KW"/>
</dbReference>
<keyword evidence="2 7" id="KW-0028">Amino-acid biosynthesis</keyword>
<comment type="similarity">
    <text evidence="8">Belongs to the shikimate dehydrogenase family.</text>
</comment>
<dbReference type="GO" id="GO:0009423">
    <property type="term" value="P:chorismate biosynthetic process"/>
    <property type="evidence" value="ECO:0007669"/>
    <property type="project" value="UniProtKB-UniRule"/>
</dbReference>
<dbReference type="CDD" id="cd00502">
    <property type="entry name" value="DHQase_I"/>
    <property type="match status" value="1"/>
</dbReference>
<dbReference type="Pfam" id="PF01487">
    <property type="entry name" value="DHquinase_I"/>
    <property type="match status" value="1"/>
</dbReference>
<dbReference type="Pfam" id="PF18317">
    <property type="entry name" value="SDH_C"/>
    <property type="match status" value="1"/>
</dbReference>
<dbReference type="Proteomes" id="UP000317909">
    <property type="component" value="Chromosome"/>
</dbReference>
<comment type="pathway">
    <text evidence="7">Metabolic intermediate biosynthesis; chorismate biosynthesis; chorismate from D-erythrose 4-phosphate and phosphoenolpyruvate: step 3/7.</text>
</comment>
<dbReference type="SUPFAM" id="SSF51569">
    <property type="entry name" value="Aldolase"/>
    <property type="match status" value="1"/>
</dbReference>
<keyword evidence="5 7" id="KW-0057">Aromatic amino acid biosynthesis</keyword>
<dbReference type="SUPFAM" id="SSF51735">
    <property type="entry name" value="NAD(P)-binding Rossmann-fold domains"/>
    <property type="match status" value="1"/>
</dbReference>
<dbReference type="RefSeq" id="WP_145434103.1">
    <property type="nucleotide sequence ID" value="NZ_CP036339.1"/>
</dbReference>
<evidence type="ECO:0000313" key="14">
    <source>
        <dbReference type="Proteomes" id="UP000317909"/>
    </source>
</evidence>
<dbReference type="Gene3D" id="3.40.50.720">
    <property type="entry name" value="NAD(P)-binding Rossmann-like Domain"/>
    <property type="match status" value="1"/>
</dbReference>
<comment type="function">
    <text evidence="7">Involved in the third step of the chorismate pathway, which leads to the biosynthesis of aromatic amino acids. Catalyzes the cis-dehydration of 3-dehydroquinate (DHQ) and introduces the first double bond of the aromatic ring to yield 3-dehydroshikimate.</text>
</comment>
<feature type="binding site" evidence="8">
    <location>
        <position position="436"/>
    </location>
    <ligand>
        <name>NADP(+)</name>
        <dbReference type="ChEBI" id="CHEBI:58349"/>
    </ligand>
</feature>
<feature type="binding site" evidence="7">
    <location>
        <position position="201"/>
    </location>
    <ligand>
        <name>3-dehydroquinate</name>
        <dbReference type="ChEBI" id="CHEBI:32364"/>
    </ligand>
</feature>
<evidence type="ECO:0000259" key="11">
    <source>
        <dbReference type="Pfam" id="PF08501"/>
    </source>
</evidence>
<comment type="catalytic activity">
    <reaction evidence="6 8">
        <text>shikimate + NADP(+) = 3-dehydroshikimate + NADPH + H(+)</text>
        <dbReference type="Rhea" id="RHEA:17737"/>
        <dbReference type="ChEBI" id="CHEBI:15378"/>
        <dbReference type="ChEBI" id="CHEBI:16630"/>
        <dbReference type="ChEBI" id="CHEBI:36208"/>
        <dbReference type="ChEBI" id="CHEBI:57783"/>
        <dbReference type="ChEBI" id="CHEBI:58349"/>
        <dbReference type="EC" id="1.1.1.25"/>
    </reaction>
</comment>
<dbReference type="Pfam" id="PF08501">
    <property type="entry name" value="Shikimate_dh_N"/>
    <property type="match status" value="1"/>
</dbReference>
<keyword evidence="14" id="KW-1185">Reference proteome</keyword>
<dbReference type="GO" id="GO:0019632">
    <property type="term" value="P:shikimate metabolic process"/>
    <property type="evidence" value="ECO:0007669"/>
    <property type="project" value="InterPro"/>
</dbReference>
<dbReference type="PANTHER" id="PTHR21089:SF1">
    <property type="entry name" value="BIFUNCTIONAL 3-DEHYDROQUINATE DEHYDRATASE_SHIKIMATE DEHYDROGENASE, CHLOROPLASTIC"/>
    <property type="match status" value="1"/>
</dbReference>
<dbReference type="NCBIfam" id="TIGR01093">
    <property type="entry name" value="aroD"/>
    <property type="match status" value="1"/>
</dbReference>
<dbReference type="GO" id="GO:0003855">
    <property type="term" value="F:3-dehydroquinate dehydratase activity"/>
    <property type="evidence" value="ECO:0007669"/>
    <property type="project" value="UniProtKB-UniRule"/>
</dbReference>
<feature type="binding site" evidence="7">
    <location>
        <position position="60"/>
    </location>
    <ligand>
        <name>3-dehydroquinate</name>
        <dbReference type="ChEBI" id="CHEBI:32364"/>
    </ligand>
</feature>
<dbReference type="OrthoDB" id="9792692at2"/>
<dbReference type="InterPro" id="IPR013708">
    <property type="entry name" value="Shikimate_DH-bd_N"/>
</dbReference>
<evidence type="ECO:0000313" key="13">
    <source>
        <dbReference type="EMBL" id="QDT74344.1"/>
    </source>
</evidence>
<dbReference type="PANTHER" id="PTHR21089">
    <property type="entry name" value="SHIKIMATE DEHYDROGENASE"/>
    <property type="match status" value="1"/>
</dbReference>
<comment type="similarity">
    <text evidence="7">Belongs to the type-I 3-dehydroquinase family.</text>
</comment>
<evidence type="ECO:0000256" key="8">
    <source>
        <dbReference type="HAMAP-Rule" id="MF_00222"/>
    </source>
</evidence>
<dbReference type="HAMAP" id="MF_00214">
    <property type="entry name" value="AroD"/>
    <property type="match status" value="1"/>
</dbReference>
<keyword evidence="7" id="KW-0456">Lyase</keyword>
<sequence length="541" mass="60062">MICVAIGRSRHKHIMAEHQHLAEQGAKMVELRLDYVAGKVNIRRLMAGRPEGCQVIITCRRKEDGGKWPGSEEARLLLLREAIAEGVDYVDLEEDVAGQIPRFGRTKRIVSYHNFRKTPDDLRELHARMSELNPDVIKLATMANDPHDNLRMLEMMQESEIPTVGMCMGDIGTPSRILAGKFGAPFTYATFHHERTLAPGQLSFKQMTEIYNYERIGPNTTVYGVIADPVGHSLSPHVHNAAFQALGIDAVYVPFRVPADALSRFMEDATRLGIRGLSVTIPHKEQIARSLTKVDPAVKSIAAVNTAIFDGPEIVGYNTDYNAAMDCLEMALGEIGADPSPLKGKRVLVLGAGGVARPIVFGLRKRGAAITIASRTLPRAERLANAFEAKAIDWEARHRGTYEVIVNCTPIGMHPNVDESPIQKTFLKPAMLVFDTVYNPESTLLIKDARSRNCATITGVEMFVRQAQLQFFLFTRQEAPAELMRDVLKRAIGPVKFFPPSPPEKEEDIDLPTEELKDGEAPTDEERRRDRPGPPDGTDDE</sequence>
<dbReference type="CDD" id="cd01065">
    <property type="entry name" value="NAD_bind_Shikimate_DH"/>
    <property type="match status" value="1"/>
</dbReference>
<feature type="compositionally biased region" description="Basic and acidic residues" evidence="9">
    <location>
        <begin position="514"/>
        <end position="533"/>
    </location>
</feature>
<dbReference type="HAMAP" id="MF_00222">
    <property type="entry name" value="Shikimate_DH_AroE"/>
    <property type="match status" value="1"/>
</dbReference>
<keyword evidence="4 8" id="KW-0560">Oxidoreductase</keyword>
<feature type="active site" description="Proton acceptor" evidence="8">
    <location>
        <position position="284"/>
    </location>
</feature>
<feature type="region of interest" description="Disordered" evidence="9">
    <location>
        <begin position="495"/>
        <end position="541"/>
    </location>
</feature>
<comment type="function">
    <text evidence="8">Involved in the biosynthesis of the chorismate, which leads to the biosynthesis of aromatic amino acids. Catalyzes the reversible NADPH linked reduction of 3-dehydroshikimate (DHSA) to yield shikimate (SA).</text>
</comment>
<name>A0A517U146_9BACT</name>
<accession>A0A517U146</accession>
<evidence type="ECO:0000256" key="9">
    <source>
        <dbReference type="SAM" id="MobiDB-lite"/>
    </source>
</evidence>
<evidence type="ECO:0000256" key="3">
    <source>
        <dbReference type="ARBA" id="ARBA00022857"/>
    </source>
</evidence>
<comment type="pathway">
    <text evidence="1 8">Metabolic intermediate biosynthesis; chorismate biosynthesis; chorismate from D-erythrose 4-phosphate and phosphoenolpyruvate: step 4/7.</text>
</comment>
<feature type="binding site" evidence="8">
    <location>
        <begin position="233"/>
        <end position="235"/>
    </location>
    <ligand>
        <name>shikimate</name>
        <dbReference type="ChEBI" id="CHEBI:36208"/>
    </ligand>
</feature>
<dbReference type="EC" id="1.1.1.25" evidence="8"/>
<dbReference type="UniPathway" id="UPA00053">
    <property type="reaction ID" value="UER00086"/>
</dbReference>
<evidence type="ECO:0000256" key="5">
    <source>
        <dbReference type="ARBA" id="ARBA00023141"/>
    </source>
</evidence>
<feature type="active site" description="Proton donor/acceptor" evidence="7">
    <location>
        <position position="113"/>
    </location>
</feature>
<dbReference type="InterPro" id="IPR036291">
    <property type="entry name" value="NAD(P)-bd_dom_sf"/>
</dbReference>
<dbReference type="EMBL" id="CP036339">
    <property type="protein sequence ID" value="QDT74344.1"/>
    <property type="molecule type" value="Genomic_DNA"/>
</dbReference>
<dbReference type="EC" id="4.2.1.10" evidence="7"/>
<gene>
    <name evidence="13" type="primary">aroE_1</name>
    <name evidence="7" type="synonym">aroD</name>
    <name evidence="8" type="synonym">aroE</name>
    <name evidence="13" type="ORF">I41_35390</name>
</gene>
<dbReference type="GO" id="GO:0005829">
    <property type="term" value="C:cytosol"/>
    <property type="evidence" value="ECO:0007669"/>
    <property type="project" value="TreeGrafter"/>
</dbReference>
<feature type="binding site" evidence="7">
    <location>
        <begin position="30"/>
        <end position="32"/>
    </location>
    <ligand>
        <name>3-dehydroquinate</name>
        <dbReference type="ChEBI" id="CHEBI:32364"/>
    </ligand>
</feature>
<evidence type="ECO:0000259" key="12">
    <source>
        <dbReference type="Pfam" id="PF18317"/>
    </source>
</evidence>
<comment type="catalytic activity">
    <reaction evidence="7">
        <text>3-dehydroquinate = 3-dehydroshikimate + H2O</text>
        <dbReference type="Rhea" id="RHEA:21096"/>
        <dbReference type="ChEBI" id="CHEBI:15377"/>
        <dbReference type="ChEBI" id="CHEBI:16630"/>
        <dbReference type="ChEBI" id="CHEBI:32364"/>
        <dbReference type="EC" id="4.2.1.10"/>
    </reaction>
</comment>
<feature type="binding site" evidence="8">
    <location>
        <begin position="351"/>
        <end position="355"/>
    </location>
    <ligand>
        <name>NADP(+)</name>
        <dbReference type="ChEBI" id="CHEBI:58349"/>
    </ligand>
</feature>
<evidence type="ECO:0000256" key="7">
    <source>
        <dbReference type="HAMAP-Rule" id="MF_00214"/>
    </source>
</evidence>
<dbReference type="InterPro" id="IPR041121">
    <property type="entry name" value="SDH_C"/>
</dbReference>
<feature type="binding site" evidence="8">
    <location>
        <position position="466"/>
    </location>
    <ligand>
        <name>shikimate</name>
        <dbReference type="ChEBI" id="CHEBI:36208"/>
    </ligand>
</feature>